<gene>
    <name evidence="10" type="ORF">S2091_2956</name>
</gene>
<dbReference type="InterPro" id="IPR036909">
    <property type="entry name" value="Cyt_c-like_dom_sf"/>
</dbReference>
<feature type="chain" id="PRO_5015606160" evidence="8">
    <location>
        <begin position="23"/>
        <end position="441"/>
    </location>
</feature>
<evidence type="ECO:0000256" key="4">
    <source>
        <dbReference type="ARBA" id="ARBA00022729"/>
    </source>
</evidence>
<evidence type="ECO:0000313" key="10">
    <source>
        <dbReference type="EMBL" id="PRC92297.1"/>
    </source>
</evidence>
<dbReference type="GO" id="GO:0009055">
    <property type="term" value="F:electron transfer activity"/>
    <property type="evidence" value="ECO:0007669"/>
    <property type="project" value="InterPro"/>
</dbReference>
<dbReference type="OrthoDB" id="9805202at2"/>
<evidence type="ECO:0000256" key="7">
    <source>
        <dbReference type="PROSITE-ProRule" id="PRU00433"/>
    </source>
</evidence>
<evidence type="ECO:0000259" key="9">
    <source>
        <dbReference type="PROSITE" id="PS51007"/>
    </source>
</evidence>
<feature type="signal peptide" evidence="8">
    <location>
        <begin position="1"/>
        <end position="22"/>
    </location>
</feature>
<dbReference type="InterPro" id="IPR009056">
    <property type="entry name" value="Cyt_c-like_dom"/>
</dbReference>
<dbReference type="Gene3D" id="1.10.760.10">
    <property type="entry name" value="Cytochrome c-like domain"/>
    <property type="match status" value="2"/>
</dbReference>
<comment type="subcellular location">
    <subcellularLocation>
        <location evidence="1">Cell envelope</location>
    </subcellularLocation>
</comment>
<keyword evidence="3 7" id="KW-0479">Metal-binding</keyword>
<dbReference type="AlphaFoldDB" id="A0A2S9GX51"/>
<evidence type="ECO:0000256" key="1">
    <source>
        <dbReference type="ARBA" id="ARBA00004196"/>
    </source>
</evidence>
<dbReference type="InterPro" id="IPR004852">
    <property type="entry name" value="Di-haem_cyt_c_peroxidsae"/>
</dbReference>
<reference evidence="10 11" key="1">
    <citation type="submission" date="2018-02" db="EMBL/GenBank/DDBJ databases">
        <title>Solimicrobium silvestre gen. nov., sp. nov., isolated from alpine forest soil.</title>
        <authorList>
            <person name="Margesin R."/>
            <person name="Albuquerque L."/>
            <person name="Zhang D.-C."/>
            <person name="Froufe H.J.C."/>
            <person name="Severino R."/>
            <person name="Roxo I."/>
            <person name="Egas C."/>
            <person name="Da Costa M.S."/>
        </authorList>
    </citation>
    <scope>NUCLEOTIDE SEQUENCE [LARGE SCALE GENOMIC DNA]</scope>
    <source>
        <strain evidence="10 11">S20-91</strain>
    </source>
</reference>
<feature type="domain" description="Cytochrome c" evidence="9">
    <location>
        <begin position="70"/>
        <end position="197"/>
    </location>
</feature>
<dbReference type="InterPro" id="IPR051395">
    <property type="entry name" value="Cytochrome_c_Peroxidase/MauG"/>
</dbReference>
<dbReference type="GO" id="GO:0030313">
    <property type="term" value="C:cell envelope"/>
    <property type="evidence" value="ECO:0007669"/>
    <property type="project" value="UniProtKB-SubCell"/>
</dbReference>
<keyword evidence="6 7" id="KW-0408">Iron</keyword>
<dbReference type="SUPFAM" id="SSF46626">
    <property type="entry name" value="Cytochrome c"/>
    <property type="match status" value="2"/>
</dbReference>
<dbReference type="EMBL" id="PUGF01000014">
    <property type="protein sequence ID" value="PRC92297.1"/>
    <property type="molecule type" value="Genomic_DNA"/>
</dbReference>
<evidence type="ECO:0000256" key="8">
    <source>
        <dbReference type="SAM" id="SignalP"/>
    </source>
</evidence>
<keyword evidence="10" id="KW-0575">Peroxidase</keyword>
<keyword evidence="5" id="KW-0560">Oxidoreductase</keyword>
<accession>A0A2S9GX51</accession>
<evidence type="ECO:0000256" key="5">
    <source>
        <dbReference type="ARBA" id="ARBA00023002"/>
    </source>
</evidence>
<dbReference type="RefSeq" id="WP_105532705.1">
    <property type="nucleotide sequence ID" value="NZ_PUGF01000014.1"/>
</dbReference>
<dbReference type="GO" id="GO:0004130">
    <property type="term" value="F:cytochrome-c peroxidase activity"/>
    <property type="evidence" value="ECO:0007669"/>
    <property type="project" value="TreeGrafter"/>
</dbReference>
<evidence type="ECO:0000256" key="3">
    <source>
        <dbReference type="ARBA" id="ARBA00022723"/>
    </source>
</evidence>
<dbReference type="PROSITE" id="PS51257">
    <property type="entry name" value="PROKAR_LIPOPROTEIN"/>
    <property type="match status" value="1"/>
</dbReference>
<dbReference type="GO" id="GO:0020037">
    <property type="term" value="F:heme binding"/>
    <property type="evidence" value="ECO:0007669"/>
    <property type="project" value="InterPro"/>
</dbReference>
<dbReference type="PANTHER" id="PTHR30600:SF10">
    <property type="entry name" value="BLL6722 PROTEIN"/>
    <property type="match status" value="1"/>
</dbReference>
<dbReference type="Pfam" id="PF03150">
    <property type="entry name" value="CCP_MauG"/>
    <property type="match status" value="1"/>
</dbReference>
<dbReference type="Proteomes" id="UP000237839">
    <property type="component" value="Unassembled WGS sequence"/>
</dbReference>
<feature type="domain" description="Cytochrome c" evidence="9">
    <location>
        <begin position="254"/>
        <end position="430"/>
    </location>
</feature>
<keyword evidence="4 8" id="KW-0732">Signal</keyword>
<evidence type="ECO:0000313" key="11">
    <source>
        <dbReference type="Proteomes" id="UP000237839"/>
    </source>
</evidence>
<keyword evidence="11" id="KW-1185">Reference proteome</keyword>
<keyword evidence="2 7" id="KW-0349">Heme</keyword>
<proteinExistence type="predicted"/>
<evidence type="ECO:0000256" key="6">
    <source>
        <dbReference type="ARBA" id="ARBA00023004"/>
    </source>
</evidence>
<comment type="caution">
    <text evidence="10">The sequence shown here is derived from an EMBL/GenBank/DDBJ whole genome shotgun (WGS) entry which is preliminary data.</text>
</comment>
<name>A0A2S9GX51_9BURK</name>
<dbReference type="PROSITE" id="PS51007">
    <property type="entry name" value="CYTC"/>
    <property type="match status" value="2"/>
</dbReference>
<organism evidence="10 11">
    <name type="scientific">Solimicrobium silvestre</name>
    <dbReference type="NCBI Taxonomy" id="2099400"/>
    <lineage>
        <taxon>Bacteria</taxon>
        <taxon>Pseudomonadati</taxon>
        <taxon>Pseudomonadota</taxon>
        <taxon>Betaproteobacteria</taxon>
        <taxon>Burkholderiales</taxon>
        <taxon>Oxalobacteraceae</taxon>
        <taxon>Solimicrobium</taxon>
    </lineage>
</organism>
<sequence length="441" mass="48638">MRNCFKSLFCLFLVMLLGACQKQSSPTAATQSAPSSVLPAPAYAQAPTAAYPKKNASWVRYPDQSVPLSPQAELGRKLFFDISLSASGQMSCATCHNPDHAYAPINDLAVQLGGPKLDRAGTRSVPSLRYISFTPLFTRHFYLPGPEGLEDEGPTGGFTHDGAIRTLHEQASIPLLSANEMANLDAASVAQKVQVAVYAKQFQQVYGEQVFSNVNKTLEQVGNALEAFQMEDASFHPYTSKFDAVVSGNATFTDAELRGYRVFKDPSKGNCAKCHIDTVGAGGSPAQFTDFEFEAIGVPRNPAIPANRSTSYFDMGICGPYRKDMSRETLFCGMFKTPTLRNVVTRKVFFHNGYFHDLDEVMHFYVERDRKPQKWYSKVHGKVQMFDDLPKQYQDNVDHVTAPFNRKKGAPAALNEAEIKDLIEFLTTLSDGYSAKPGAEL</sequence>
<protein>
    <submittedName>
        <fullName evidence="10">Cytochrome c peroxidase</fullName>
    </submittedName>
</protein>
<evidence type="ECO:0000256" key="2">
    <source>
        <dbReference type="ARBA" id="ARBA00022617"/>
    </source>
</evidence>
<dbReference type="PANTHER" id="PTHR30600">
    <property type="entry name" value="CYTOCHROME C PEROXIDASE-RELATED"/>
    <property type="match status" value="1"/>
</dbReference>
<dbReference type="GO" id="GO:0046872">
    <property type="term" value="F:metal ion binding"/>
    <property type="evidence" value="ECO:0007669"/>
    <property type="project" value="UniProtKB-KW"/>
</dbReference>